<evidence type="ECO:0000313" key="2">
    <source>
        <dbReference type="Proteomes" id="UP001152795"/>
    </source>
</evidence>
<dbReference type="InterPro" id="IPR021569">
    <property type="entry name" value="TUG-UBL1"/>
</dbReference>
<dbReference type="SUPFAM" id="SSF54236">
    <property type="entry name" value="Ubiquitin-like"/>
    <property type="match status" value="1"/>
</dbReference>
<proteinExistence type="predicted"/>
<dbReference type="EMBL" id="CACRXK020021781">
    <property type="protein sequence ID" value="CAB4036195.1"/>
    <property type="molecule type" value="Genomic_DNA"/>
</dbReference>
<dbReference type="AlphaFoldDB" id="A0A7D9LTG8"/>
<feature type="non-terminal residue" evidence="1">
    <location>
        <position position="1"/>
    </location>
</feature>
<dbReference type="GO" id="GO:0006886">
    <property type="term" value="P:intracellular protein transport"/>
    <property type="evidence" value="ECO:0007669"/>
    <property type="project" value="TreeGrafter"/>
</dbReference>
<protein>
    <submittedName>
        <fullName evidence="1">Uncharacterized protein</fullName>
    </submittedName>
</protein>
<dbReference type="InterPro" id="IPR029071">
    <property type="entry name" value="Ubiquitin-like_domsf"/>
</dbReference>
<dbReference type="Pfam" id="PF11470">
    <property type="entry name" value="TUG-UBL1"/>
    <property type="match status" value="1"/>
</dbReference>
<dbReference type="GO" id="GO:0012506">
    <property type="term" value="C:vesicle membrane"/>
    <property type="evidence" value="ECO:0007669"/>
    <property type="project" value="TreeGrafter"/>
</dbReference>
<dbReference type="PANTHER" id="PTHR46467">
    <property type="entry name" value="TETHER CONTAINING UBX DOMAIN FOR GLUT4"/>
    <property type="match status" value="1"/>
</dbReference>
<dbReference type="Gene3D" id="3.10.20.90">
    <property type="entry name" value="Phosphatidylinositol 3-kinase Catalytic Subunit, Chain A, domain 1"/>
    <property type="match status" value="1"/>
</dbReference>
<reference evidence="1" key="1">
    <citation type="submission" date="2020-04" db="EMBL/GenBank/DDBJ databases">
        <authorList>
            <person name="Alioto T."/>
            <person name="Alioto T."/>
            <person name="Gomez Garrido J."/>
        </authorList>
    </citation>
    <scope>NUCLEOTIDE SEQUENCE</scope>
    <source>
        <strain evidence="1">A484AB</strain>
    </source>
</reference>
<organism evidence="1 2">
    <name type="scientific">Paramuricea clavata</name>
    <name type="common">Red gorgonian</name>
    <name type="synonym">Violescent sea-whip</name>
    <dbReference type="NCBI Taxonomy" id="317549"/>
    <lineage>
        <taxon>Eukaryota</taxon>
        <taxon>Metazoa</taxon>
        <taxon>Cnidaria</taxon>
        <taxon>Anthozoa</taxon>
        <taxon>Octocorallia</taxon>
        <taxon>Malacalcyonacea</taxon>
        <taxon>Plexauridae</taxon>
        <taxon>Paramuricea</taxon>
    </lineage>
</organism>
<comment type="caution">
    <text evidence="1">The sequence shown here is derived from an EMBL/GenBank/DDBJ whole genome shotgun (WGS) entry which is preliminary data.</text>
</comment>
<dbReference type="OrthoDB" id="440781at2759"/>
<sequence>HQRKTLDCSLTIRFANLPNNAHLELIESAEGRHHSVKKCVVALQLENGERLVHEFNSDNTLFNILMHWKSQSESLTFDDTLDGV</sequence>
<dbReference type="PANTHER" id="PTHR46467:SF1">
    <property type="entry name" value="TETHER CONTAINING UBX DOMAIN FOR GLUT4"/>
    <property type="match status" value="1"/>
</dbReference>
<dbReference type="GO" id="GO:0005737">
    <property type="term" value="C:cytoplasm"/>
    <property type="evidence" value="ECO:0007669"/>
    <property type="project" value="TreeGrafter"/>
</dbReference>
<evidence type="ECO:0000313" key="1">
    <source>
        <dbReference type="EMBL" id="CAB4036195.1"/>
    </source>
</evidence>
<gene>
    <name evidence="1" type="ORF">PACLA_8A063920</name>
</gene>
<dbReference type="Proteomes" id="UP001152795">
    <property type="component" value="Unassembled WGS sequence"/>
</dbReference>
<keyword evidence="2" id="KW-1185">Reference proteome</keyword>
<feature type="non-terminal residue" evidence="1">
    <location>
        <position position="84"/>
    </location>
</feature>
<dbReference type="GO" id="GO:0005634">
    <property type="term" value="C:nucleus"/>
    <property type="evidence" value="ECO:0007669"/>
    <property type="project" value="TreeGrafter"/>
</dbReference>
<accession>A0A7D9LTG8</accession>
<name>A0A7D9LTG8_PARCT</name>